<dbReference type="SUPFAM" id="SSF52743">
    <property type="entry name" value="Subtilisin-like"/>
    <property type="match status" value="1"/>
</dbReference>
<dbReference type="InterPro" id="IPR007280">
    <property type="entry name" value="Peptidase_C_arc/bac"/>
</dbReference>
<evidence type="ECO:0000259" key="9">
    <source>
        <dbReference type="Pfam" id="PF04151"/>
    </source>
</evidence>
<evidence type="ECO:0000313" key="10">
    <source>
        <dbReference type="EMBL" id="KGJ93775.1"/>
    </source>
</evidence>
<dbReference type="Gene3D" id="3.40.50.200">
    <property type="entry name" value="Peptidase S8/S53 domain"/>
    <property type="match status" value="1"/>
</dbReference>
<dbReference type="OrthoDB" id="9790784at2"/>
<dbReference type="FunFam" id="3.40.50.200:FF:000016">
    <property type="entry name" value="Proprotein convertase subtilisin/kexin type 9"/>
    <property type="match status" value="1"/>
</dbReference>
<dbReference type="PROSITE" id="PS00138">
    <property type="entry name" value="SUBTILASE_SER"/>
    <property type="match status" value="1"/>
</dbReference>
<dbReference type="GO" id="GO:0006508">
    <property type="term" value="P:proteolysis"/>
    <property type="evidence" value="ECO:0007669"/>
    <property type="project" value="UniProtKB-KW"/>
</dbReference>
<evidence type="ECO:0000256" key="6">
    <source>
        <dbReference type="RuleBase" id="RU003355"/>
    </source>
</evidence>
<gene>
    <name evidence="10" type="ORF">GAB14E_2330</name>
</gene>
<evidence type="ECO:0000256" key="7">
    <source>
        <dbReference type="SAM" id="SignalP"/>
    </source>
</evidence>
<keyword evidence="2 5" id="KW-0645">Protease</keyword>
<dbReference type="PATRIC" id="fig|28229.3.peg.1954"/>
<organism evidence="10 11">
    <name type="scientific">Colwellia psychrerythraea</name>
    <name type="common">Vibrio psychroerythus</name>
    <dbReference type="NCBI Taxonomy" id="28229"/>
    <lineage>
        <taxon>Bacteria</taxon>
        <taxon>Pseudomonadati</taxon>
        <taxon>Pseudomonadota</taxon>
        <taxon>Gammaproteobacteria</taxon>
        <taxon>Alteromonadales</taxon>
        <taxon>Colwelliaceae</taxon>
        <taxon>Colwellia</taxon>
    </lineage>
</organism>
<evidence type="ECO:0000256" key="3">
    <source>
        <dbReference type="ARBA" id="ARBA00022801"/>
    </source>
</evidence>
<dbReference type="RefSeq" id="WP_033082015.1">
    <property type="nucleotide sequence ID" value="NZ_JQEC01000021.1"/>
</dbReference>
<dbReference type="InterPro" id="IPR034193">
    <property type="entry name" value="PCSK9_ProteinaseK-like"/>
</dbReference>
<comment type="similarity">
    <text evidence="1 5 6">Belongs to the peptidase S8 family.</text>
</comment>
<evidence type="ECO:0000256" key="4">
    <source>
        <dbReference type="ARBA" id="ARBA00022825"/>
    </source>
</evidence>
<dbReference type="EC" id="3.4.21.111" evidence="10"/>
<evidence type="ECO:0000259" key="8">
    <source>
        <dbReference type="Pfam" id="PF00082"/>
    </source>
</evidence>
<reference evidence="10 11" key="1">
    <citation type="submission" date="2014-08" db="EMBL/GenBank/DDBJ databases">
        <title>Genomic and Phenotypic Diversity of Colwellia psychrerythraea strains from Disparate Marine Basins.</title>
        <authorList>
            <person name="Techtmann S.M."/>
            <person name="Stelling S.C."/>
            <person name="Utturkar S.M."/>
            <person name="Alshibli N."/>
            <person name="Harris A."/>
            <person name="Brown S.D."/>
            <person name="Hazen T.C."/>
        </authorList>
    </citation>
    <scope>NUCLEOTIDE SEQUENCE [LARGE SCALE GENOMIC DNA]</scope>
    <source>
        <strain evidence="10 11">GAB14E</strain>
    </source>
</reference>
<feature type="domain" description="Peptidase C-terminal archaeal/bacterial" evidence="9">
    <location>
        <begin position="610"/>
        <end position="673"/>
    </location>
</feature>
<feature type="signal peptide" evidence="7">
    <location>
        <begin position="1"/>
        <end position="24"/>
    </location>
</feature>
<dbReference type="PANTHER" id="PTHR43806">
    <property type="entry name" value="PEPTIDASE S8"/>
    <property type="match status" value="1"/>
</dbReference>
<dbReference type="Proteomes" id="UP000029868">
    <property type="component" value="Unassembled WGS sequence"/>
</dbReference>
<dbReference type="AlphaFoldDB" id="A0A099KUA5"/>
<feature type="active site" description="Charge relay system" evidence="5">
    <location>
        <position position="174"/>
    </location>
</feature>
<keyword evidence="4 5" id="KW-0720">Serine protease</keyword>
<evidence type="ECO:0000313" key="11">
    <source>
        <dbReference type="Proteomes" id="UP000029868"/>
    </source>
</evidence>
<dbReference type="Pfam" id="PF04151">
    <property type="entry name" value="PPC"/>
    <property type="match status" value="2"/>
</dbReference>
<keyword evidence="7" id="KW-0732">Signal</keyword>
<sequence>MNKLQIKLACLSAMALGVVSNAQATANKLSENVEQEVRYLVQLAPNSVMTRSLNARRDVISLQANNIVNVEGVDLKEVYPNSGMISVVANAEQLARLKNNSSVVNVVRADSKINIKIPEVNNTASRAVIPMAMSLENQDVGSWGIDRIDQRTNDYDGQYNPPYDGTGVIVYVMDSGVELEHPMLKDRVAYTKNTYNPDAEAFDCHGHGSHVIGTVGVENYGVATGATLVAIRPFNDSCGAGSHESFVGAIEFAVADSQAKGKRAVVNMSLGYGAESADAPLDFFETAIQAGIDAGVVMVTSTGNDSYDTCDQAIARMPNVISVAATREDDLEYMFTNDGPCVDIHAPGVNIVSMDWFSDGVRGMTGTSMASPHVAGAAALVLQANPDFTPVQVRDYLIEQSTKDAIKSFDSHGAPNRLLYVSDINGDGVIIEPPTCDEDPSQTQCIENCETDPSHSYCDNSQLSSGVAVVLSGSDKEEQVFTIDVPADSGSLTVTTDGDNGDADLYVQFGSIPTTSDFECRGYNGGSNESCTINNPQEGTYSVMVRAYNDFTDLSLTATFTGEVEPPVDCSAEPSHPDCQQPCEVDDSCNPAQDINETDLASADKIVRIIEVSAGQTLTVNTSGGAGDADLFINFNSEASSWWGADCSSRSSGNDETCVINNTEAGSYYITINAYEGSPFSGLTLSATAQ</sequence>
<dbReference type="PROSITE" id="PS00136">
    <property type="entry name" value="SUBTILASE_ASP"/>
    <property type="match status" value="1"/>
</dbReference>
<dbReference type="EC" id="3.4.21.101" evidence="10"/>
<feature type="chain" id="PRO_5001957353" evidence="7">
    <location>
        <begin position="25"/>
        <end position="690"/>
    </location>
</feature>
<keyword evidence="3 5" id="KW-0378">Hydrolase</keyword>
<feature type="active site" description="Charge relay system" evidence="5">
    <location>
        <position position="207"/>
    </location>
</feature>
<dbReference type="CDD" id="cd04077">
    <property type="entry name" value="Peptidases_S8_PCSK9_ProteinaseK_like"/>
    <property type="match status" value="1"/>
</dbReference>
<dbReference type="InterPro" id="IPR036852">
    <property type="entry name" value="Peptidase_S8/S53_dom_sf"/>
</dbReference>
<evidence type="ECO:0000256" key="1">
    <source>
        <dbReference type="ARBA" id="ARBA00011073"/>
    </source>
</evidence>
<dbReference type="PROSITE" id="PS51892">
    <property type="entry name" value="SUBTILASE"/>
    <property type="match status" value="1"/>
</dbReference>
<dbReference type="InterPro" id="IPR000209">
    <property type="entry name" value="Peptidase_S8/S53_dom"/>
</dbReference>
<dbReference type="EMBL" id="JQEC01000021">
    <property type="protein sequence ID" value="KGJ93775.1"/>
    <property type="molecule type" value="Genomic_DNA"/>
</dbReference>
<dbReference type="GO" id="GO:0005615">
    <property type="term" value="C:extracellular space"/>
    <property type="evidence" value="ECO:0007669"/>
    <property type="project" value="TreeGrafter"/>
</dbReference>
<proteinExistence type="inferred from homology"/>
<dbReference type="GO" id="GO:0004252">
    <property type="term" value="F:serine-type endopeptidase activity"/>
    <property type="evidence" value="ECO:0007669"/>
    <property type="project" value="UniProtKB-UniRule"/>
</dbReference>
<name>A0A099KUA5_COLPS</name>
<evidence type="ECO:0000256" key="5">
    <source>
        <dbReference type="PROSITE-ProRule" id="PRU01240"/>
    </source>
</evidence>
<dbReference type="PANTHER" id="PTHR43806:SF11">
    <property type="entry name" value="CEREVISIN-RELATED"/>
    <property type="match status" value="1"/>
</dbReference>
<dbReference type="PRINTS" id="PR00723">
    <property type="entry name" value="SUBTILISIN"/>
</dbReference>
<protein>
    <submittedName>
        <fullName evidence="10">Aqualysin 1, Xanthomonalisin</fullName>
        <ecNumber evidence="10">3.4.21.101</ecNumber>
        <ecNumber evidence="10">3.4.21.111</ecNumber>
    </submittedName>
</protein>
<feature type="domain" description="Peptidase S8/S53" evidence="8">
    <location>
        <begin position="165"/>
        <end position="405"/>
    </location>
</feature>
<comment type="caution">
    <text evidence="10">The sequence shown here is derived from an EMBL/GenBank/DDBJ whole genome shotgun (WGS) entry which is preliminary data.</text>
</comment>
<dbReference type="Pfam" id="PF00082">
    <property type="entry name" value="Peptidase_S8"/>
    <property type="match status" value="1"/>
</dbReference>
<dbReference type="InterPro" id="IPR015500">
    <property type="entry name" value="Peptidase_S8_subtilisin-rel"/>
</dbReference>
<feature type="domain" description="Peptidase C-terminal archaeal/bacterial" evidence="9">
    <location>
        <begin position="479"/>
        <end position="547"/>
    </location>
</feature>
<accession>A0A099KUA5</accession>
<dbReference type="InterPro" id="IPR050131">
    <property type="entry name" value="Peptidase_S8_subtilisin-like"/>
</dbReference>
<dbReference type="Gene3D" id="2.60.120.380">
    <property type="match status" value="2"/>
</dbReference>
<dbReference type="InterPro" id="IPR023827">
    <property type="entry name" value="Peptidase_S8_Asp-AS"/>
</dbReference>
<feature type="active site" description="Charge relay system" evidence="5">
    <location>
        <position position="368"/>
    </location>
</feature>
<evidence type="ECO:0000256" key="2">
    <source>
        <dbReference type="ARBA" id="ARBA00022670"/>
    </source>
</evidence>
<dbReference type="InterPro" id="IPR023828">
    <property type="entry name" value="Peptidase_S8_Ser-AS"/>
</dbReference>